<comment type="caution">
    <text evidence="16">The sequence shown here is derived from an EMBL/GenBank/DDBJ whole genome shotgun (WGS) entry which is preliminary data.</text>
</comment>
<evidence type="ECO:0000259" key="15">
    <source>
        <dbReference type="PROSITE" id="PS51511"/>
    </source>
</evidence>
<evidence type="ECO:0000256" key="6">
    <source>
        <dbReference type="ARBA" id="ARBA00022737"/>
    </source>
</evidence>
<dbReference type="Gene3D" id="1.20.5.2440">
    <property type="match status" value="1"/>
</dbReference>
<gene>
    <name evidence="16" type="ORF">ACEWY4_021321</name>
</gene>
<dbReference type="Pfam" id="PF00168">
    <property type="entry name" value="C2"/>
    <property type="match status" value="1"/>
</dbReference>
<feature type="region of interest" description="Disordered" evidence="13">
    <location>
        <begin position="254"/>
        <end position="273"/>
    </location>
</feature>
<organism evidence="16 17">
    <name type="scientific">Coilia grayii</name>
    <name type="common">Gray's grenadier anchovy</name>
    <dbReference type="NCBI Taxonomy" id="363190"/>
    <lineage>
        <taxon>Eukaryota</taxon>
        <taxon>Metazoa</taxon>
        <taxon>Chordata</taxon>
        <taxon>Craniata</taxon>
        <taxon>Vertebrata</taxon>
        <taxon>Euteleostomi</taxon>
        <taxon>Actinopterygii</taxon>
        <taxon>Neopterygii</taxon>
        <taxon>Teleostei</taxon>
        <taxon>Clupei</taxon>
        <taxon>Clupeiformes</taxon>
        <taxon>Clupeoidei</taxon>
        <taxon>Engraulidae</taxon>
        <taxon>Coilinae</taxon>
        <taxon>Coilia</taxon>
    </lineage>
</organism>
<name>A0ABD1J8Q3_9TELE</name>
<evidence type="ECO:0000256" key="3">
    <source>
        <dbReference type="ARBA" id="ARBA00022448"/>
    </source>
</evidence>
<dbReference type="InterPro" id="IPR035892">
    <property type="entry name" value="C2_domain_sf"/>
</dbReference>
<protein>
    <recommendedName>
        <fullName evidence="12">Rab11 family-interacting protein 2</fullName>
    </recommendedName>
</protein>
<feature type="domain" description="FIP-RBD" evidence="15">
    <location>
        <begin position="366"/>
        <end position="428"/>
    </location>
</feature>
<dbReference type="GO" id="GO:0016192">
    <property type="term" value="P:vesicle-mediated transport"/>
    <property type="evidence" value="ECO:0007669"/>
    <property type="project" value="UniProtKB-ARBA"/>
</dbReference>
<evidence type="ECO:0000256" key="7">
    <source>
        <dbReference type="ARBA" id="ARBA00022753"/>
    </source>
</evidence>
<evidence type="ECO:0000256" key="5">
    <source>
        <dbReference type="ARBA" id="ARBA00022553"/>
    </source>
</evidence>
<keyword evidence="5" id="KW-0597">Phosphoprotein</keyword>
<feature type="compositionally biased region" description="Polar residues" evidence="13">
    <location>
        <begin position="254"/>
        <end position="265"/>
    </location>
</feature>
<keyword evidence="9" id="KW-0472">Membrane</keyword>
<dbReference type="GO" id="GO:0023052">
    <property type="term" value="P:signaling"/>
    <property type="evidence" value="ECO:0007669"/>
    <property type="project" value="UniProtKB-ARBA"/>
</dbReference>
<evidence type="ECO:0000256" key="10">
    <source>
        <dbReference type="ARBA" id="ARBA00055128"/>
    </source>
</evidence>
<dbReference type="Pfam" id="PF09457">
    <property type="entry name" value="RBD-FIP"/>
    <property type="match status" value="1"/>
</dbReference>
<dbReference type="SUPFAM" id="SSF49562">
    <property type="entry name" value="C2 domain (Calcium/lipid-binding domain, CaLB)"/>
    <property type="match status" value="1"/>
</dbReference>
<dbReference type="InterPro" id="IPR000008">
    <property type="entry name" value="C2_dom"/>
</dbReference>
<dbReference type="FunFam" id="2.60.40.150:FF:000070">
    <property type="entry name" value="rab11 family-interacting protein 2 isoform X1"/>
    <property type="match status" value="1"/>
</dbReference>
<dbReference type="InterPro" id="IPR019018">
    <property type="entry name" value="Rab-bd_FIP-RBD"/>
</dbReference>
<keyword evidence="7" id="KW-0967">Endosome</keyword>
<comment type="function">
    <text evidence="10">A Rab11 effector binding preferentially phosphatidylinositol 3,4,5-trisphosphate (PtdInsP3) and phosphatidic acid (PA) and acting in the regulation of the transport of vesicles from the endosomal recycling compartment (ERC) to the plasma membrane. Involved in insulin granule exocytosis. Also involved in receptor-mediated endocytosis and membrane trafficking of recycling endosomes, probably originating from clathrin-coated vesicles. Required in a complex with MYO5B and RAB11 for the transport of NPC1L1 to the plasma membrane. Also acts as a regulator of cell polarity. Plays an essential role in phagocytosis through a mechanism involving TICAM2, RAC1 and CDC42 Rho GTPases for controlling actin-dynamics.</text>
</comment>
<dbReference type="PANTHER" id="PTHR15746">
    <property type="entry name" value="RAB11-RELATED"/>
    <property type="match status" value="1"/>
</dbReference>
<dbReference type="InterPro" id="IPR037245">
    <property type="entry name" value="FIP-RBD_C_sf"/>
</dbReference>
<dbReference type="PROSITE" id="PS51511">
    <property type="entry name" value="FIP_RBD"/>
    <property type="match status" value="1"/>
</dbReference>
<dbReference type="AlphaFoldDB" id="A0ABD1J8Q3"/>
<evidence type="ECO:0000256" key="13">
    <source>
        <dbReference type="SAM" id="MobiDB-lite"/>
    </source>
</evidence>
<reference evidence="16 17" key="1">
    <citation type="submission" date="2024-09" db="EMBL/GenBank/DDBJ databases">
        <title>A chromosome-level genome assembly of Gray's grenadier anchovy, Coilia grayii.</title>
        <authorList>
            <person name="Fu Z."/>
        </authorList>
    </citation>
    <scope>NUCLEOTIDE SEQUENCE [LARGE SCALE GENOMIC DNA]</scope>
    <source>
        <strain evidence="16">G4</strain>
        <tissue evidence="16">Muscle</tissue>
    </source>
</reference>
<dbReference type="InterPro" id="IPR037789">
    <property type="entry name" value="FIP_classI"/>
</dbReference>
<proteinExistence type="predicted"/>
<evidence type="ECO:0000256" key="12">
    <source>
        <dbReference type="ARBA" id="ARBA00071491"/>
    </source>
</evidence>
<evidence type="ECO:0000256" key="2">
    <source>
        <dbReference type="ARBA" id="ARBA00004654"/>
    </source>
</evidence>
<feature type="domain" description="C2" evidence="14">
    <location>
        <begin position="1"/>
        <end position="120"/>
    </location>
</feature>
<evidence type="ECO:0000256" key="9">
    <source>
        <dbReference type="ARBA" id="ARBA00023136"/>
    </source>
</evidence>
<evidence type="ECO:0000259" key="14">
    <source>
        <dbReference type="PROSITE" id="PS50004"/>
    </source>
</evidence>
<dbReference type="EMBL" id="JBHFQA010000018">
    <property type="protein sequence ID" value="KAL2083548.1"/>
    <property type="molecule type" value="Genomic_DNA"/>
</dbReference>
<sequence length="440" mass="49736">MSLGQLSENWFPTQVQVTVIRASDLHPKGKNRTNDVYTIIQIGKEKYSTSVAEKTLNPVWKEEASFELPGLLLEGNTEVVQLCLLVMHRSLVGLDKFLGQKIINLSDFFDNKEKMKTVWYSLDSKPGKKSKERGRIQVSIQFTRNSKTSSMFELSVQSKPRSPFFKLKDKLKGCKQHGGNFSDSSSVVLPSFGLSSSIAKPQHCASKRLTQPKPEPKVMRSLLVSKHKLSAAQSLSDLPGSNFCSKMDSKSGNASHQWYSQNQSEGPERMSSDPVCGIRDCMPQKYATLPRSHNPFEVDQNGFWEQSQREEVQGQKIWKKGGKNVDDYGFSGNPFNSYHTASDNMRMPVSNPDLSAKQKTVLGKTGISQIKESSACYSNLTFDEVVQELLKQKELVRKKDAHIRELEDYIDDLLVRVMEETPSILRTPYEPKKKAEKIRK</sequence>
<keyword evidence="6" id="KW-0677">Repeat</keyword>
<evidence type="ECO:0000256" key="8">
    <source>
        <dbReference type="ARBA" id="ARBA00022927"/>
    </source>
</evidence>
<evidence type="ECO:0000256" key="11">
    <source>
        <dbReference type="ARBA" id="ARBA00062390"/>
    </source>
</evidence>
<dbReference type="GO" id="GO:0015031">
    <property type="term" value="P:protein transport"/>
    <property type="evidence" value="ECO:0007669"/>
    <property type="project" value="UniProtKB-KW"/>
</dbReference>
<dbReference type="GO" id="GO:0005886">
    <property type="term" value="C:plasma membrane"/>
    <property type="evidence" value="ECO:0007669"/>
    <property type="project" value="UniProtKB-SubCell"/>
</dbReference>
<dbReference type="PANTHER" id="PTHR15746:SF20">
    <property type="entry name" value="RAB11 FAMILY-INTERACTING PROTEIN 2"/>
    <property type="match status" value="1"/>
</dbReference>
<accession>A0ABD1J8Q3</accession>
<evidence type="ECO:0000256" key="4">
    <source>
        <dbReference type="ARBA" id="ARBA00022475"/>
    </source>
</evidence>
<keyword evidence="3" id="KW-0813">Transport</keyword>
<dbReference type="SUPFAM" id="SSF144270">
    <property type="entry name" value="Eferin C-derminal domain-like"/>
    <property type="match status" value="1"/>
</dbReference>
<keyword evidence="17" id="KW-1185">Reference proteome</keyword>
<dbReference type="PROSITE" id="PS50004">
    <property type="entry name" value="C2"/>
    <property type="match status" value="1"/>
</dbReference>
<keyword evidence="4" id="KW-1003">Cell membrane</keyword>
<comment type="subcellular location">
    <subcellularLocation>
        <location evidence="1">Cell membrane</location>
        <topology evidence="1">Peripheral membrane protein</topology>
    </subcellularLocation>
    <subcellularLocation>
        <location evidence="2">Recycling endosome membrane</location>
        <topology evidence="2">Peripheral membrane protein</topology>
    </subcellularLocation>
</comment>
<dbReference type="SMART" id="SM00239">
    <property type="entry name" value="C2"/>
    <property type="match status" value="1"/>
</dbReference>
<dbReference type="GO" id="GO:0055038">
    <property type="term" value="C:recycling endosome membrane"/>
    <property type="evidence" value="ECO:0007669"/>
    <property type="project" value="UniProtKB-SubCell"/>
</dbReference>
<dbReference type="Proteomes" id="UP001591681">
    <property type="component" value="Unassembled WGS sequence"/>
</dbReference>
<comment type="subunit">
    <text evidence="11">Homooligomerizes in a Rab11-independent manner. Forms a heterooligomeric complex with RAB11FIP4. Interacts with AP2A1, MYO5B, RAB25 and REPS1. Interacts with RAB11A and RAB11B (activated GTP-bound form). Interacts with NPC1L1. Interacts (via NPF motifs) with EHD1 and EHD3. Interacts with TICAM2; this interaction directs RAB11FIP2 to the phagosome. Interacts with RAB14 and RAB25 (GTP-bound forms).</text>
</comment>
<dbReference type="Gene3D" id="2.60.40.150">
    <property type="entry name" value="C2 domain"/>
    <property type="match status" value="1"/>
</dbReference>
<dbReference type="GO" id="GO:0007154">
    <property type="term" value="P:cell communication"/>
    <property type="evidence" value="ECO:0007669"/>
    <property type="project" value="UniProtKB-ARBA"/>
</dbReference>
<dbReference type="FunFam" id="1.20.5.2440:FF:000002">
    <property type="entry name" value="rab11 family-interacting protein 2 isoform X1"/>
    <property type="match status" value="1"/>
</dbReference>
<evidence type="ECO:0000313" key="16">
    <source>
        <dbReference type="EMBL" id="KAL2083548.1"/>
    </source>
</evidence>
<evidence type="ECO:0000256" key="1">
    <source>
        <dbReference type="ARBA" id="ARBA00004202"/>
    </source>
</evidence>
<evidence type="ECO:0000313" key="17">
    <source>
        <dbReference type="Proteomes" id="UP001591681"/>
    </source>
</evidence>
<keyword evidence="8" id="KW-0653">Protein transport</keyword>